<name>A0ABQ3DCT5_9ACTN</name>
<feature type="domain" description="ABC transporter" evidence="4">
    <location>
        <begin position="18"/>
        <end position="246"/>
    </location>
</feature>
<dbReference type="InterPro" id="IPR003439">
    <property type="entry name" value="ABC_transporter-like_ATP-bd"/>
</dbReference>
<dbReference type="EMBL" id="BMVN01000106">
    <property type="protein sequence ID" value="GHA75691.1"/>
    <property type="molecule type" value="Genomic_DNA"/>
</dbReference>
<organism evidence="5 6">
    <name type="scientific">Streptomyces canarius</name>
    <dbReference type="NCBI Taxonomy" id="285453"/>
    <lineage>
        <taxon>Bacteria</taxon>
        <taxon>Bacillati</taxon>
        <taxon>Actinomycetota</taxon>
        <taxon>Actinomycetes</taxon>
        <taxon>Kitasatosporales</taxon>
        <taxon>Streptomycetaceae</taxon>
        <taxon>Streptomyces</taxon>
    </lineage>
</organism>
<dbReference type="InterPro" id="IPR017871">
    <property type="entry name" value="ABC_transporter-like_CS"/>
</dbReference>
<dbReference type="Pfam" id="PF00005">
    <property type="entry name" value="ABC_tran"/>
    <property type="match status" value="1"/>
</dbReference>
<dbReference type="Proteomes" id="UP000653644">
    <property type="component" value="Unassembled WGS sequence"/>
</dbReference>
<dbReference type="GO" id="GO:0005524">
    <property type="term" value="F:ATP binding"/>
    <property type="evidence" value="ECO:0007669"/>
    <property type="project" value="UniProtKB-KW"/>
</dbReference>
<dbReference type="PANTHER" id="PTHR24220">
    <property type="entry name" value="IMPORT ATP-BINDING PROTEIN"/>
    <property type="match status" value="1"/>
</dbReference>
<dbReference type="SUPFAM" id="SSF52540">
    <property type="entry name" value="P-loop containing nucleoside triphosphate hydrolases"/>
    <property type="match status" value="1"/>
</dbReference>
<evidence type="ECO:0000256" key="2">
    <source>
        <dbReference type="ARBA" id="ARBA00022741"/>
    </source>
</evidence>
<accession>A0ABQ3DCT5</accession>
<dbReference type="SMART" id="SM00382">
    <property type="entry name" value="AAA"/>
    <property type="match status" value="1"/>
</dbReference>
<evidence type="ECO:0000256" key="1">
    <source>
        <dbReference type="ARBA" id="ARBA00022448"/>
    </source>
</evidence>
<dbReference type="InterPro" id="IPR015854">
    <property type="entry name" value="ABC_transpr_LolD-like"/>
</dbReference>
<evidence type="ECO:0000313" key="6">
    <source>
        <dbReference type="Proteomes" id="UP000653644"/>
    </source>
</evidence>
<gene>
    <name evidence="5" type="ORF">GCM10010345_92360</name>
</gene>
<sequence>MNPASAENPSTKPEKSVIEVENLSKVFGSRVLWRNVNFTVRQGEMLALIGPSGAGKSTLLNCLGLLEKPTAGAIRYKARDITRLSKGETRRFRRDSLGYLFQHYALIENATVEENLEVAIKPRRRAADSDGPSITDALNRVGLAGRGRERIHHLSGGEQQRVALARLMVQRPTLVLADEPTGALDDANTTAVIDILRDLSRAGCAVVLATHDATVRDRCDAVFAVHKSSLAATSPREPASPDPTPA</sequence>
<evidence type="ECO:0000256" key="3">
    <source>
        <dbReference type="ARBA" id="ARBA00022840"/>
    </source>
</evidence>
<dbReference type="InterPro" id="IPR027417">
    <property type="entry name" value="P-loop_NTPase"/>
</dbReference>
<protein>
    <submittedName>
        <fullName evidence="5">Bacteriocin ABC transporter ATP-binding protein</fullName>
    </submittedName>
</protein>
<keyword evidence="1" id="KW-0813">Transport</keyword>
<dbReference type="PROSITE" id="PS50893">
    <property type="entry name" value="ABC_TRANSPORTER_2"/>
    <property type="match status" value="1"/>
</dbReference>
<dbReference type="PROSITE" id="PS00211">
    <property type="entry name" value="ABC_TRANSPORTER_1"/>
    <property type="match status" value="1"/>
</dbReference>
<dbReference type="InterPro" id="IPR003593">
    <property type="entry name" value="AAA+_ATPase"/>
</dbReference>
<dbReference type="PANTHER" id="PTHR24220:SF86">
    <property type="entry name" value="ABC TRANSPORTER ABCH.1"/>
    <property type="match status" value="1"/>
</dbReference>
<keyword evidence="2" id="KW-0547">Nucleotide-binding</keyword>
<comment type="caution">
    <text evidence="5">The sequence shown here is derived from an EMBL/GenBank/DDBJ whole genome shotgun (WGS) entry which is preliminary data.</text>
</comment>
<dbReference type="Gene3D" id="3.40.50.300">
    <property type="entry name" value="P-loop containing nucleotide triphosphate hydrolases"/>
    <property type="match status" value="1"/>
</dbReference>
<dbReference type="CDD" id="cd03255">
    <property type="entry name" value="ABC_MJ0796_LolCDE_FtsE"/>
    <property type="match status" value="1"/>
</dbReference>
<proteinExistence type="predicted"/>
<evidence type="ECO:0000259" key="4">
    <source>
        <dbReference type="PROSITE" id="PS50893"/>
    </source>
</evidence>
<dbReference type="RefSeq" id="WP_229918131.1">
    <property type="nucleotide sequence ID" value="NZ_BMVN01000106.1"/>
</dbReference>
<dbReference type="InterPro" id="IPR017911">
    <property type="entry name" value="MacB-like_ATP-bd"/>
</dbReference>
<keyword evidence="6" id="KW-1185">Reference proteome</keyword>
<reference evidence="6" key="1">
    <citation type="journal article" date="2019" name="Int. J. Syst. Evol. Microbiol.">
        <title>The Global Catalogue of Microorganisms (GCM) 10K type strain sequencing project: providing services to taxonomists for standard genome sequencing and annotation.</title>
        <authorList>
            <consortium name="The Broad Institute Genomics Platform"/>
            <consortium name="The Broad Institute Genome Sequencing Center for Infectious Disease"/>
            <person name="Wu L."/>
            <person name="Ma J."/>
        </authorList>
    </citation>
    <scope>NUCLEOTIDE SEQUENCE [LARGE SCALE GENOMIC DNA]</scope>
    <source>
        <strain evidence="6">JCM 4733</strain>
    </source>
</reference>
<evidence type="ECO:0000313" key="5">
    <source>
        <dbReference type="EMBL" id="GHA75691.1"/>
    </source>
</evidence>
<keyword evidence="3 5" id="KW-0067">ATP-binding</keyword>